<dbReference type="GeneID" id="113212190"/>
<evidence type="ECO:0000313" key="2">
    <source>
        <dbReference type="RefSeq" id="XP_052128669.1"/>
    </source>
</evidence>
<dbReference type="KEGG" id="foc:113212190"/>
<keyword evidence="1" id="KW-1185">Reference proteome</keyword>
<proteinExistence type="predicted"/>
<dbReference type="AlphaFoldDB" id="A0A9C6XRR4"/>
<dbReference type="RefSeq" id="XP_052128669.1">
    <property type="nucleotide sequence ID" value="XM_052272709.1"/>
</dbReference>
<dbReference type="OrthoDB" id="90756at2759"/>
<dbReference type="Proteomes" id="UP000504606">
    <property type="component" value="Unplaced"/>
</dbReference>
<organism evidence="1 2">
    <name type="scientific">Frankliniella occidentalis</name>
    <name type="common">Western flower thrips</name>
    <name type="synonym">Euthrips occidentalis</name>
    <dbReference type="NCBI Taxonomy" id="133901"/>
    <lineage>
        <taxon>Eukaryota</taxon>
        <taxon>Metazoa</taxon>
        <taxon>Ecdysozoa</taxon>
        <taxon>Arthropoda</taxon>
        <taxon>Hexapoda</taxon>
        <taxon>Insecta</taxon>
        <taxon>Pterygota</taxon>
        <taxon>Neoptera</taxon>
        <taxon>Paraneoptera</taxon>
        <taxon>Thysanoptera</taxon>
        <taxon>Terebrantia</taxon>
        <taxon>Thripoidea</taxon>
        <taxon>Thripidae</taxon>
        <taxon>Frankliniella</taxon>
    </lineage>
</organism>
<name>A0A9C6XRR4_FRAOC</name>
<gene>
    <name evidence="2" type="primary">LOC113212190</name>
</gene>
<protein>
    <submittedName>
        <fullName evidence="2">Uncharacterized protein LOC113212190</fullName>
    </submittedName>
</protein>
<reference evidence="2" key="1">
    <citation type="submission" date="2025-08" db="UniProtKB">
        <authorList>
            <consortium name="RefSeq"/>
        </authorList>
    </citation>
    <scope>IDENTIFICATION</scope>
    <source>
        <tissue evidence="2">Whole organism</tissue>
    </source>
</reference>
<sequence>MWHHALLSTRKLKGLYPIEVAARLRQCKLRHAMKRARYRLYPPAPPNLDGLAAILEDPQNEHIAATSDKQDNLYAGTVGPAGERCTIYVSRRMQRVMRKIREVFSDATFIPTPLRPNGRQVWQIVCVRRHNVIPLVVVHMETKSYEAYRAVLLFLQQLVPRFRPRVVMADFEQAQQLAWREVYGCIVRGCYIHYVRNVGRKGKKFGLTKRLLRDEPELRSIFRSFMAIPLLPHAEMRHGFLVLVRSAMRENVIQHMIRFLAYYIRTWMQGPNYEILSVYNQPDRTNNACEAANRVLGMETGPHHPNIWHFIHLTARACQSL</sequence>
<evidence type="ECO:0000313" key="1">
    <source>
        <dbReference type="Proteomes" id="UP000504606"/>
    </source>
</evidence>
<accession>A0A9C6XRR4</accession>